<evidence type="ECO:0000313" key="1">
    <source>
        <dbReference type="EMBL" id="KAI3820346.1"/>
    </source>
</evidence>
<gene>
    <name evidence="1" type="ORF">L1987_07892</name>
</gene>
<name>A0ACB9JKV5_9ASTR</name>
<reference evidence="2" key="1">
    <citation type="journal article" date="2022" name="Mol. Ecol. Resour.">
        <title>The genomes of chicory, endive, great burdock and yacon provide insights into Asteraceae palaeo-polyploidization history and plant inulin production.</title>
        <authorList>
            <person name="Fan W."/>
            <person name="Wang S."/>
            <person name="Wang H."/>
            <person name="Wang A."/>
            <person name="Jiang F."/>
            <person name="Liu H."/>
            <person name="Zhao H."/>
            <person name="Xu D."/>
            <person name="Zhang Y."/>
        </authorList>
    </citation>
    <scope>NUCLEOTIDE SEQUENCE [LARGE SCALE GENOMIC DNA]</scope>
    <source>
        <strain evidence="2">cv. Yunnan</strain>
    </source>
</reference>
<dbReference type="EMBL" id="CM042020">
    <property type="protein sequence ID" value="KAI3820346.1"/>
    <property type="molecule type" value="Genomic_DNA"/>
</dbReference>
<keyword evidence="2" id="KW-1185">Reference proteome</keyword>
<proteinExistence type="predicted"/>
<protein>
    <submittedName>
        <fullName evidence="1">Uncharacterized protein</fullName>
    </submittedName>
</protein>
<evidence type="ECO:0000313" key="2">
    <source>
        <dbReference type="Proteomes" id="UP001056120"/>
    </source>
</evidence>
<organism evidence="1 2">
    <name type="scientific">Smallanthus sonchifolius</name>
    <dbReference type="NCBI Taxonomy" id="185202"/>
    <lineage>
        <taxon>Eukaryota</taxon>
        <taxon>Viridiplantae</taxon>
        <taxon>Streptophyta</taxon>
        <taxon>Embryophyta</taxon>
        <taxon>Tracheophyta</taxon>
        <taxon>Spermatophyta</taxon>
        <taxon>Magnoliopsida</taxon>
        <taxon>eudicotyledons</taxon>
        <taxon>Gunneridae</taxon>
        <taxon>Pentapetalae</taxon>
        <taxon>asterids</taxon>
        <taxon>campanulids</taxon>
        <taxon>Asterales</taxon>
        <taxon>Asteraceae</taxon>
        <taxon>Asteroideae</taxon>
        <taxon>Heliantheae alliance</taxon>
        <taxon>Millerieae</taxon>
        <taxon>Smallanthus</taxon>
    </lineage>
</organism>
<comment type="caution">
    <text evidence="1">The sequence shown here is derived from an EMBL/GenBank/DDBJ whole genome shotgun (WGS) entry which is preliminary data.</text>
</comment>
<reference evidence="1 2" key="2">
    <citation type="journal article" date="2022" name="Mol. Ecol. Resour.">
        <title>The genomes of chicory, endive, great burdock and yacon provide insights into Asteraceae paleo-polyploidization history and plant inulin production.</title>
        <authorList>
            <person name="Fan W."/>
            <person name="Wang S."/>
            <person name="Wang H."/>
            <person name="Wang A."/>
            <person name="Jiang F."/>
            <person name="Liu H."/>
            <person name="Zhao H."/>
            <person name="Xu D."/>
            <person name="Zhang Y."/>
        </authorList>
    </citation>
    <scope>NUCLEOTIDE SEQUENCE [LARGE SCALE GENOMIC DNA]</scope>
    <source>
        <strain evidence="2">cv. Yunnan</strain>
        <tissue evidence="1">Leaves</tissue>
    </source>
</reference>
<dbReference type="Proteomes" id="UP001056120">
    <property type="component" value="Linkage Group LG03"/>
</dbReference>
<sequence>MYVCKGLTLTGGLCGWLTVVQLVDDGVTTVTHGITGIPMEGTILYGEIVPMLCSVFLELELTSVADVLSVCTFRLRQVMRTDGDAGLEMKSYPTAFEDWHPVMFCL</sequence>
<accession>A0ACB9JKV5</accession>